<dbReference type="AlphaFoldDB" id="A0A291DCQ2"/>
<accession>A0A291DCQ2</accession>
<protein>
    <submittedName>
        <fullName evidence="1">Uncharacterized protein</fullName>
    </submittedName>
</protein>
<dbReference type="EMBL" id="CP023510">
    <property type="protein sequence ID" value="ATF62276.1"/>
    <property type="molecule type" value="Genomic_DNA"/>
</dbReference>
<evidence type="ECO:0000313" key="2">
    <source>
        <dbReference type="Proteomes" id="UP000218628"/>
    </source>
</evidence>
<sequence>MTSHPSDVEPAVPFDHKTDRYEGIINGELLAAKWFNSPGGFIAIIKETSPITGVTEICHVNIPCQNVREGVPHESDALQIRIQEHTPENKILTSRHVARYRANGYGNYIEMTHWLVILVPESRVHELSIIS</sequence>
<evidence type="ECO:0000313" key="1">
    <source>
        <dbReference type="EMBL" id="ATF62276.1"/>
    </source>
</evidence>
<gene>
    <name evidence="1" type="ORF">CO690_00740</name>
</gene>
<reference evidence="2" key="1">
    <citation type="submission" date="2017-09" db="EMBL/GenBank/DDBJ databases">
        <title>FDA dAtabase for Regulatory Grade micrObial Sequences (FDA-ARGOS): Supporting development and validation of Infectious Disease Dx tests.</title>
        <authorList>
            <person name="Minogue T."/>
            <person name="Wolcott M."/>
            <person name="Wasieloski L."/>
            <person name="Aguilar W."/>
            <person name="Moore D."/>
            <person name="Tallon L."/>
            <person name="Sadzewicz L."/>
            <person name="Ott S."/>
            <person name="Zhao X."/>
            <person name="Nagaraj S."/>
            <person name="Vavikolanu K."/>
            <person name="Aluvathingal J."/>
            <person name="Nadendla S."/>
            <person name="Sichtig H."/>
        </authorList>
    </citation>
    <scope>NUCLEOTIDE SEQUENCE [LARGE SCALE GENOMIC DNA]</scope>
    <source>
        <strain evidence="2">FDAARGOS_369</strain>
    </source>
</reference>
<proteinExistence type="predicted"/>
<organism evidence="1 2">
    <name type="scientific">Rothia mucilaginosa</name>
    <dbReference type="NCBI Taxonomy" id="43675"/>
    <lineage>
        <taxon>Bacteria</taxon>
        <taxon>Bacillati</taxon>
        <taxon>Actinomycetota</taxon>
        <taxon>Actinomycetes</taxon>
        <taxon>Micrococcales</taxon>
        <taxon>Micrococcaceae</taxon>
        <taxon>Rothia</taxon>
    </lineage>
</organism>
<name>A0A291DCQ2_9MICC</name>
<dbReference type="Proteomes" id="UP000218628">
    <property type="component" value="Chromosome"/>
</dbReference>
<dbReference type="RefSeq" id="WP_096740620.1">
    <property type="nucleotide sequence ID" value="NZ_CP023510.1"/>
</dbReference>